<dbReference type="EMBL" id="BPQO01000001">
    <property type="protein sequence ID" value="GJD86763.1"/>
    <property type="molecule type" value="Genomic_DNA"/>
</dbReference>
<organism evidence="4 5">
    <name type="scientific">Methylobacterium hispanicum</name>
    <dbReference type="NCBI Taxonomy" id="270350"/>
    <lineage>
        <taxon>Bacteria</taxon>
        <taxon>Pseudomonadati</taxon>
        <taxon>Pseudomonadota</taxon>
        <taxon>Alphaproteobacteria</taxon>
        <taxon>Hyphomicrobiales</taxon>
        <taxon>Methylobacteriaceae</taxon>
        <taxon>Methylobacterium</taxon>
    </lineage>
</organism>
<gene>
    <name evidence="4" type="ORF">BHAOGJBA_0259</name>
</gene>
<dbReference type="CDD" id="cd09281">
    <property type="entry name" value="UPF0066"/>
    <property type="match status" value="1"/>
</dbReference>
<dbReference type="NCBIfam" id="TIGR00104">
    <property type="entry name" value="tRNA_TsaA"/>
    <property type="match status" value="1"/>
</dbReference>
<reference evidence="4" key="2">
    <citation type="submission" date="2021-08" db="EMBL/GenBank/DDBJ databases">
        <authorList>
            <person name="Tani A."/>
            <person name="Ola A."/>
            <person name="Ogura Y."/>
            <person name="Katsura K."/>
            <person name="Hayashi T."/>
        </authorList>
    </citation>
    <scope>NUCLEOTIDE SEQUENCE</scope>
    <source>
        <strain evidence="4">DSM 16372</strain>
    </source>
</reference>
<dbReference type="SUPFAM" id="SSF118196">
    <property type="entry name" value="YaeB-like"/>
    <property type="match status" value="1"/>
</dbReference>
<dbReference type="InterPro" id="IPR040372">
    <property type="entry name" value="YaeB-like"/>
</dbReference>
<evidence type="ECO:0000256" key="1">
    <source>
        <dbReference type="ARBA" id="ARBA00022691"/>
    </source>
</evidence>
<accession>A0AAV4ZFU2</accession>
<comment type="similarity">
    <text evidence="2">Belongs to the tRNA methyltransferase O family.</text>
</comment>
<dbReference type="RefSeq" id="WP_066921762.1">
    <property type="nucleotide sequence ID" value="NZ_BPQO01000001.1"/>
</dbReference>
<comment type="caution">
    <text evidence="4">The sequence shown here is derived from an EMBL/GenBank/DDBJ whole genome shotgun (WGS) entry which is preliminary data.</text>
</comment>
<dbReference type="PANTHER" id="PTHR12818">
    <property type="entry name" value="TRNA (ADENINE(37)-N6)-METHYLTRANSFERASE"/>
    <property type="match status" value="1"/>
</dbReference>
<dbReference type="AlphaFoldDB" id="A0AAV4ZFU2"/>
<dbReference type="Pfam" id="PF01980">
    <property type="entry name" value="TrmO_N"/>
    <property type="match status" value="1"/>
</dbReference>
<evidence type="ECO:0000313" key="4">
    <source>
        <dbReference type="EMBL" id="GJD86763.1"/>
    </source>
</evidence>
<feature type="domain" description="TsaA-like" evidence="3">
    <location>
        <begin position="26"/>
        <end position="156"/>
    </location>
</feature>
<dbReference type="InterPro" id="IPR023370">
    <property type="entry name" value="TrmO-like_N"/>
</dbReference>
<dbReference type="Gene3D" id="2.40.30.70">
    <property type="entry name" value="YaeB-like"/>
    <property type="match status" value="1"/>
</dbReference>
<name>A0AAV4ZFU2_9HYPH</name>
<proteinExistence type="inferred from homology"/>
<evidence type="ECO:0000313" key="5">
    <source>
        <dbReference type="Proteomes" id="UP001055247"/>
    </source>
</evidence>
<keyword evidence="5" id="KW-1185">Reference proteome</keyword>
<evidence type="ECO:0000256" key="2">
    <source>
        <dbReference type="ARBA" id="ARBA00033753"/>
    </source>
</evidence>
<sequence length="165" mass="18262">MSQDDDFGPRPGEESVALPERFDAGLHFIGRLRTPWTRRAACPKNGTQSEAVCTAVVDPPYAPALQDIEGASHLILLYWMDRADRTLVRQRPRHADGSRGTFSLRSPARPNPIALAVVELLRREGDSLRVRGLDCLDGTPLLDIKPYYATTDARPQATVDRAGTR</sequence>
<keyword evidence="1" id="KW-0949">S-adenosyl-L-methionine</keyword>
<protein>
    <submittedName>
        <fullName evidence="4">S-adenosyl-L-methionine-binding protein</fullName>
    </submittedName>
</protein>
<reference evidence="4" key="1">
    <citation type="journal article" date="2016" name="Front. Microbiol.">
        <title>Genome Sequence of the Piezophilic, Mesophilic Sulfate-Reducing Bacterium Desulfovibrio indicus J2T.</title>
        <authorList>
            <person name="Cao J."/>
            <person name="Maignien L."/>
            <person name="Shao Z."/>
            <person name="Alain K."/>
            <person name="Jebbar M."/>
        </authorList>
    </citation>
    <scope>NUCLEOTIDE SEQUENCE</scope>
    <source>
        <strain evidence="4">DSM 16372</strain>
    </source>
</reference>
<evidence type="ECO:0000259" key="3">
    <source>
        <dbReference type="PROSITE" id="PS51668"/>
    </source>
</evidence>
<dbReference type="InterPro" id="IPR036413">
    <property type="entry name" value="YaeB-like_sf"/>
</dbReference>
<dbReference type="PANTHER" id="PTHR12818:SF0">
    <property type="entry name" value="TRNA (ADENINE(37)-N6)-METHYLTRANSFERASE"/>
    <property type="match status" value="1"/>
</dbReference>
<dbReference type="PROSITE" id="PS51668">
    <property type="entry name" value="TSAA_2"/>
    <property type="match status" value="1"/>
</dbReference>
<dbReference type="InterPro" id="IPR036414">
    <property type="entry name" value="YaeB_N_sf"/>
</dbReference>
<dbReference type="Proteomes" id="UP001055247">
    <property type="component" value="Unassembled WGS sequence"/>
</dbReference>